<protein>
    <submittedName>
        <fullName evidence="1">Uncharacterized protein</fullName>
    </submittedName>
</protein>
<proteinExistence type="predicted"/>
<evidence type="ECO:0000313" key="1">
    <source>
        <dbReference type="EMBL" id="KAJ2841797.1"/>
    </source>
</evidence>
<dbReference type="EMBL" id="JANBUW010002038">
    <property type="protein sequence ID" value="KAJ2841797.1"/>
    <property type="molecule type" value="Genomic_DNA"/>
</dbReference>
<comment type="caution">
    <text evidence="1">The sequence shown here is derived from an EMBL/GenBank/DDBJ whole genome shotgun (WGS) entry which is preliminary data.</text>
</comment>
<keyword evidence="2" id="KW-1185">Reference proteome</keyword>
<accession>A0A9W8I7C8</accession>
<gene>
    <name evidence="1" type="ORF">IWW36_006137</name>
</gene>
<organism evidence="1 2">
    <name type="scientific">Coemansia brasiliensis</name>
    <dbReference type="NCBI Taxonomy" id="2650707"/>
    <lineage>
        <taxon>Eukaryota</taxon>
        <taxon>Fungi</taxon>
        <taxon>Fungi incertae sedis</taxon>
        <taxon>Zoopagomycota</taxon>
        <taxon>Kickxellomycotina</taxon>
        <taxon>Kickxellomycetes</taxon>
        <taxon>Kickxellales</taxon>
        <taxon>Kickxellaceae</taxon>
        <taxon>Coemansia</taxon>
    </lineage>
</organism>
<dbReference type="Proteomes" id="UP001139887">
    <property type="component" value="Unassembled WGS sequence"/>
</dbReference>
<dbReference type="AlphaFoldDB" id="A0A9W8I7C8"/>
<name>A0A9W8I7C8_9FUNG</name>
<sequence>MRDMWEDVRLSMTFGAQNQNHQDNKQRQLLNSLSNGQTDLLWCELASALQQISADGRRYSQQVQLEFICRSLVSKLTTVSHTRVHRSASLEYNAQFLVDPQFDTPWTVVVLPFGRYIHAVALTFNFVKMNCSNKDGLDVAAKQALSRIGGKNAGGQHMHVGVAIGKSTVAVKQA</sequence>
<dbReference type="OrthoDB" id="5584915at2759"/>
<reference evidence="1" key="1">
    <citation type="submission" date="2022-07" db="EMBL/GenBank/DDBJ databases">
        <title>Phylogenomic reconstructions and comparative analyses of Kickxellomycotina fungi.</title>
        <authorList>
            <person name="Reynolds N.K."/>
            <person name="Stajich J.E."/>
            <person name="Barry K."/>
            <person name="Grigoriev I.V."/>
            <person name="Crous P."/>
            <person name="Smith M.E."/>
        </authorList>
    </citation>
    <scope>NUCLEOTIDE SEQUENCE</scope>
    <source>
        <strain evidence="1">NRRL 1566</strain>
    </source>
</reference>
<evidence type="ECO:0000313" key="2">
    <source>
        <dbReference type="Proteomes" id="UP001139887"/>
    </source>
</evidence>